<keyword evidence="5" id="KW-0997">Cell inner membrane</keyword>
<evidence type="ECO:0000256" key="2">
    <source>
        <dbReference type="ARBA" id="ARBA00005318"/>
    </source>
</evidence>
<comment type="similarity">
    <text evidence="2 10">Belongs to the GSP L family.</text>
</comment>
<evidence type="ECO:0000313" key="14">
    <source>
        <dbReference type="Proteomes" id="UP000273022"/>
    </source>
</evidence>
<evidence type="ECO:0000256" key="5">
    <source>
        <dbReference type="ARBA" id="ARBA00022519"/>
    </source>
</evidence>
<dbReference type="InterPro" id="IPR025691">
    <property type="entry name" value="GspL_pp_dom"/>
</dbReference>
<dbReference type="Gene3D" id="3.30.1360.100">
    <property type="entry name" value="General secretion pathway protein M, EpsM"/>
    <property type="match status" value="1"/>
</dbReference>
<dbReference type="CDD" id="cd24017">
    <property type="entry name" value="ASKHA_T2SSL_N"/>
    <property type="match status" value="1"/>
</dbReference>
<keyword evidence="3 10" id="KW-0813">Transport</keyword>
<evidence type="ECO:0000256" key="4">
    <source>
        <dbReference type="ARBA" id="ARBA00022475"/>
    </source>
</evidence>
<dbReference type="OrthoDB" id="7011844at2"/>
<feature type="domain" description="GspL cytoplasmic actin-ATPase-like" evidence="11">
    <location>
        <begin position="5"/>
        <end position="241"/>
    </location>
</feature>
<evidence type="ECO:0000256" key="9">
    <source>
        <dbReference type="ARBA" id="ARBA00023136"/>
    </source>
</evidence>
<evidence type="ECO:0000256" key="1">
    <source>
        <dbReference type="ARBA" id="ARBA00004377"/>
    </source>
</evidence>
<reference evidence="13 14" key="1">
    <citation type="submission" date="2018-09" db="EMBL/GenBank/DDBJ databases">
        <title>Phylogeny of the Shewanellaceae, and recommendation for two new genera, Pseudoshewanella and Parashewanella.</title>
        <authorList>
            <person name="Wang G."/>
        </authorList>
    </citation>
    <scope>NUCLEOTIDE SEQUENCE [LARGE SCALE GENOMIC DNA]</scope>
    <source>
        <strain evidence="13 14">KCTC 22492</strain>
    </source>
</reference>
<dbReference type="Pfam" id="PF05134">
    <property type="entry name" value="T2SSL"/>
    <property type="match status" value="1"/>
</dbReference>
<protein>
    <recommendedName>
        <fullName evidence="10">Type II secretion system protein L</fullName>
        <shortName evidence="10">T2SS protein L</shortName>
    </recommendedName>
</protein>
<comment type="function">
    <text evidence="10">Inner membrane component of the type II secretion system required for the energy-dependent secretion of extracellular factors such as proteases and toxins from the periplasm.</text>
</comment>
<dbReference type="NCBIfam" id="TIGR01709">
    <property type="entry name" value="typeII_sec_gspL"/>
    <property type="match status" value="1"/>
</dbReference>
<evidence type="ECO:0000259" key="12">
    <source>
        <dbReference type="Pfam" id="PF12693"/>
    </source>
</evidence>
<evidence type="ECO:0000256" key="7">
    <source>
        <dbReference type="ARBA" id="ARBA00022927"/>
    </source>
</evidence>
<dbReference type="PIRSF" id="PIRSF015761">
    <property type="entry name" value="Protein_L"/>
    <property type="match status" value="1"/>
</dbReference>
<evidence type="ECO:0000256" key="6">
    <source>
        <dbReference type="ARBA" id="ARBA00022692"/>
    </source>
</evidence>
<proteinExistence type="inferred from homology"/>
<evidence type="ECO:0000259" key="11">
    <source>
        <dbReference type="Pfam" id="PF05134"/>
    </source>
</evidence>
<keyword evidence="14" id="KW-1185">Reference proteome</keyword>
<keyword evidence="4" id="KW-1003">Cell membrane</keyword>
<keyword evidence="7 10" id="KW-0653">Protein transport</keyword>
<dbReference type="Gene3D" id="3.30.420.370">
    <property type="match status" value="1"/>
</dbReference>
<dbReference type="SUPFAM" id="SSF53067">
    <property type="entry name" value="Actin-like ATPase domain"/>
    <property type="match status" value="2"/>
</dbReference>
<feature type="domain" description="GspL periplasmic" evidence="12">
    <location>
        <begin position="245"/>
        <end position="401"/>
    </location>
</feature>
<dbReference type="GO" id="GO:0005886">
    <property type="term" value="C:plasma membrane"/>
    <property type="evidence" value="ECO:0007669"/>
    <property type="project" value="UniProtKB-SubCell"/>
</dbReference>
<evidence type="ECO:0000313" key="13">
    <source>
        <dbReference type="EMBL" id="RJY18823.1"/>
    </source>
</evidence>
<name>A0A3A6TWM5_9GAMM</name>
<dbReference type="Proteomes" id="UP000273022">
    <property type="component" value="Unassembled WGS sequence"/>
</dbReference>
<accession>A0A3A6TWM5</accession>
<dbReference type="Gene3D" id="3.30.420.380">
    <property type="match status" value="1"/>
</dbReference>
<dbReference type="GO" id="GO:0015628">
    <property type="term" value="P:protein secretion by the type II secretion system"/>
    <property type="evidence" value="ECO:0007669"/>
    <property type="project" value="InterPro"/>
</dbReference>
<evidence type="ECO:0000256" key="3">
    <source>
        <dbReference type="ARBA" id="ARBA00022448"/>
    </source>
</evidence>
<dbReference type="EMBL" id="QYYH01000014">
    <property type="protein sequence ID" value="RJY18823.1"/>
    <property type="molecule type" value="Genomic_DNA"/>
</dbReference>
<dbReference type="GO" id="GO:0015627">
    <property type="term" value="C:type II protein secretion system complex"/>
    <property type="evidence" value="ECO:0007669"/>
    <property type="project" value="InterPro"/>
</dbReference>
<gene>
    <name evidence="13" type="primary">gspL</name>
    <name evidence="13" type="ORF">D5R81_03465</name>
</gene>
<keyword evidence="6" id="KW-0812">Transmembrane</keyword>
<comment type="subcellular location">
    <subcellularLocation>
        <location evidence="1">Cell inner membrane</location>
        <topology evidence="1">Single-pass membrane protein</topology>
    </subcellularLocation>
</comment>
<dbReference type="InterPro" id="IPR043129">
    <property type="entry name" value="ATPase_NBD"/>
</dbReference>
<sequence>MSERLFIRLGTKVEHACSWLVWSEQEQEIIASGELNSAKQLNSLSQRAGKRPVDVLVQASAMTLTEVELPEKGQRQAIKALPFMLEEAFAEDVDKLHFVAGARNGNQLSVAVVAHQQMQLWLEWLSAAGLVVKRLLPDCLALPLMGCQWATMVVGDELLLRTSTGQGHSIPSQWQSMLLPKLLPVQDADDLQDNIAVANYSELQLEGVSLNPQPVELPMLVLAKGALQAPLNLLTGPYRPKREYSKNLLVWKNAAIVLGVAILLSLLNKGFMVYHTNQQITDVQQQSVEIFKQATGFNRVTNANLRPLVRTELKKIKGSGNGSVFFKMLTLLEPAFKQVPDLVPNTVRFDGNRGELRMQITAKNYSSVERFKQALGKNFDTKSGVMNSLDDKVTTTLTIRSK</sequence>
<dbReference type="GO" id="GO:0009276">
    <property type="term" value="C:Gram-negative-bacterium-type cell wall"/>
    <property type="evidence" value="ECO:0007669"/>
    <property type="project" value="InterPro"/>
</dbReference>
<dbReference type="InterPro" id="IPR024230">
    <property type="entry name" value="GspL_cyto_dom"/>
</dbReference>
<organism evidence="13 14">
    <name type="scientific">Parashewanella spongiae</name>
    <dbReference type="NCBI Taxonomy" id="342950"/>
    <lineage>
        <taxon>Bacteria</taxon>
        <taxon>Pseudomonadati</taxon>
        <taxon>Pseudomonadota</taxon>
        <taxon>Gammaproteobacteria</taxon>
        <taxon>Alteromonadales</taxon>
        <taxon>Shewanellaceae</taxon>
        <taxon>Parashewanella</taxon>
    </lineage>
</organism>
<dbReference type="RefSeq" id="WP_121852263.1">
    <property type="nucleotide sequence ID" value="NZ_CP037952.1"/>
</dbReference>
<evidence type="ECO:0000256" key="10">
    <source>
        <dbReference type="PIRNR" id="PIRNR015761"/>
    </source>
</evidence>
<comment type="caution">
    <text evidence="13">The sequence shown here is derived from an EMBL/GenBank/DDBJ whole genome shotgun (WGS) entry which is preliminary data.</text>
</comment>
<dbReference type="Pfam" id="PF12693">
    <property type="entry name" value="GspL_C"/>
    <property type="match status" value="1"/>
</dbReference>
<keyword evidence="9" id="KW-0472">Membrane</keyword>
<evidence type="ECO:0000256" key="8">
    <source>
        <dbReference type="ARBA" id="ARBA00022989"/>
    </source>
</evidence>
<keyword evidence="8" id="KW-1133">Transmembrane helix</keyword>
<dbReference type="AlphaFoldDB" id="A0A3A6TWM5"/>
<dbReference type="InterPro" id="IPR007812">
    <property type="entry name" value="T2SS_protein-GspL"/>
</dbReference>